<organism evidence="2">
    <name type="scientific">marine sediment metagenome</name>
    <dbReference type="NCBI Taxonomy" id="412755"/>
    <lineage>
        <taxon>unclassified sequences</taxon>
        <taxon>metagenomes</taxon>
        <taxon>ecological metagenomes</taxon>
    </lineage>
</organism>
<protein>
    <submittedName>
        <fullName evidence="2">Uncharacterized protein</fullName>
    </submittedName>
</protein>
<dbReference type="EMBL" id="BARW01007521">
    <property type="protein sequence ID" value="GAI87824.1"/>
    <property type="molecule type" value="Genomic_DNA"/>
</dbReference>
<name>X1U676_9ZZZZ</name>
<evidence type="ECO:0000313" key="2">
    <source>
        <dbReference type="EMBL" id="GAI87824.1"/>
    </source>
</evidence>
<gene>
    <name evidence="2" type="ORF">S12H4_15626</name>
</gene>
<feature type="compositionally biased region" description="Polar residues" evidence="1">
    <location>
        <begin position="1"/>
        <end position="10"/>
    </location>
</feature>
<comment type="caution">
    <text evidence="2">The sequence shown here is derived from an EMBL/GenBank/DDBJ whole genome shotgun (WGS) entry which is preliminary data.</text>
</comment>
<evidence type="ECO:0000256" key="1">
    <source>
        <dbReference type="SAM" id="MobiDB-lite"/>
    </source>
</evidence>
<feature type="region of interest" description="Disordered" evidence="1">
    <location>
        <begin position="1"/>
        <end position="20"/>
    </location>
</feature>
<reference evidence="2" key="1">
    <citation type="journal article" date="2014" name="Front. Microbiol.">
        <title>High frequency of phylogenetically diverse reductive dehalogenase-homologous genes in deep subseafloor sedimentary metagenomes.</title>
        <authorList>
            <person name="Kawai M."/>
            <person name="Futagami T."/>
            <person name="Toyoda A."/>
            <person name="Takaki Y."/>
            <person name="Nishi S."/>
            <person name="Hori S."/>
            <person name="Arai W."/>
            <person name="Tsubouchi T."/>
            <person name="Morono Y."/>
            <person name="Uchiyama I."/>
            <person name="Ito T."/>
            <person name="Fujiyama A."/>
            <person name="Inagaki F."/>
            <person name="Takami H."/>
        </authorList>
    </citation>
    <scope>NUCLEOTIDE SEQUENCE</scope>
    <source>
        <strain evidence="2">Expedition CK06-06</strain>
    </source>
</reference>
<dbReference type="AlphaFoldDB" id="X1U676"/>
<proteinExistence type="predicted"/>
<accession>X1U676</accession>
<sequence>MITWSSNQANPFIPTNPDLNRGEIEYCNDGTGAGIADAERYAIHGGDGQGPNGRNIFLILKNF</sequence>